<name>A0AAV7III3_COTGL</name>
<gene>
    <name evidence="1" type="ORF">KQX54_000608</name>
</gene>
<dbReference type="AlphaFoldDB" id="A0AAV7III3"/>
<comment type="caution">
    <text evidence="1">The sequence shown here is derived from an EMBL/GenBank/DDBJ whole genome shotgun (WGS) entry which is preliminary data.</text>
</comment>
<organism evidence="1 2">
    <name type="scientific">Cotesia glomerata</name>
    <name type="common">Lepidopteran parasitic wasp</name>
    <name type="synonym">Apanteles glomeratus</name>
    <dbReference type="NCBI Taxonomy" id="32391"/>
    <lineage>
        <taxon>Eukaryota</taxon>
        <taxon>Metazoa</taxon>
        <taxon>Ecdysozoa</taxon>
        <taxon>Arthropoda</taxon>
        <taxon>Hexapoda</taxon>
        <taxon>Insecta</taxon>
        <taxon>Pterygota</taxon>
        <taxon>Neoptera</taxon>
        <taxon>Endopterygota</taxon>
        <taxon>Hymenoptera</taxon>
        <taxon>Apocrita</taxon>
        <taxon>Ichneumonoidea</taxon>
        <taxon>Braconidae</taxon>
        <taxon>Microgastrinae</taxon>
        <taxon>Cotesia</taxon>
    </lineage>
</organism>
<evidence type="ECO:0000313" key="2">
    <source>
        <dbReference type="Proteomes" id="UP000826195"/>
    </source>
</evidence>
<accession>A0AAV7III3</accession>
<dbReference type="EMBL" id="JAHXZJ010001594">
    <property type="protein sequence ID" value="KAH0551140.1"/>
    <property type="molecule type" value="Genomic_DNA"/>
</dbReference>
<sequence>MANVRNVNQMIHNLLEIINDDSDDSDDEFDMIEDSDDEMEWEYCSAYLNFSEKREHLPRLKNFVEEVIPAFTDKEFKSHFRSICQKFDVSFAAALSSVRRVTTALVEIVSNFIVWPDNEKFAEIANEFEVTSGFPMLLVQLMEHI</sequence>
<dbReference type="Proteomes" id="UP000826195">
    <property type="component" value="Unassembled WGS sequence"/>
</dbReference>
<keyword evidence="2" id="KW-1185">Reference proteome</keyword>
<evidence type="ECO:0000313" key="1">
    <source>
        <dbReference type="EMBL" id="KAH0551140.1"/>
    </source>
</evidence>
<reference evidence="1 2" key="1">
    <citation type="journal article" date="2021" name="J. Hered.">
        <title>A chromosome-level genome assembly of the parasitoid wasp, Cotesia glomerata (Hymenoptera: Braconidae).</title>
        <authorList>
            <person name="Pinto B.J."/>
            <person name="Weis J.J."/>
            <person name="Gamble T."/>
            <person name="Ode P.J."/>
            <person name="Paul R."/>
            <person name="Zaspel J.M."/>
        </authorList>
    </citation>
    <scope>NUCLEOTIDE SEQUENCE [LARGE SCALE GENOMIC DNA]</scope>
    <source>
        <strain evidence="1">CgM1</strain>
    </source>
</reference>
<proteinExistence type="predicted"/>
<protein>
    <submittedName>
        <fullName evidence="1">Uncharacterized protein</fullName>
    </submittedName>
</protein>